<dbReference type="InterPro" id="IPR050595">
    <property type="entry name" value="Bact_response_regulator"/>
</dbReference>
<accession>A0A4R7AUG9</accession>
<protein>
    <submittedName>
        <fullName evidence="4">Histidine kinase-like protein</fullName>
    </submittedName>
</protein>
<comment type="caution">
    <text evidence="4">The sequence shown here is derived from an EMBL/GenBank/DDBJ whole genome shotgun (WGS) entry which is preliminary data.</text>
</comment>
<evidence type="ECO:0000313" key="4">
    <source>
        <dbReference type="EMBL" id="TDR70553.1"/>
    </source>
</evidence>
<reference evidence="4 5" key="1">
    <citation type="submission" date="2019-03" db="EMBL/GenBank/DDBJ databases">
        <title>Genomic Encyclopedia of Type Strains, Phase III (KMG-III): the genomes of soil and plant-associated and newly described type strains.</title>
        <authorList>
            <person name="Whitman W."/>
        </authorList>
    </citation>
    <scope>NUCLEOTIDE SEQUENCE [LARGE SCALE GENOMIC DNA]</scope>
    <source>
        <strain evidence="4 5">CECT 8976</strain>
    </source>
</reference>
<sequence length="315" mass="35323">MAHTLLLVDDEPFNLELMSELLEDAGYQVQTAESGAEAWRLLEKEGDRYSSVLLDKMMPGMDGFEVLRRIKANAQLAFLPVIMQTAVGAAASVQEGLSQGAFYYLTKPFSREMLQAVVAAAVSHWDRHAYFRELANQQAEALGYLNEAFFTFRTHKEAQWVTAMLARACPHPERVATGLFELLVNAIEHGNLQLTYAEKTRLQAEGTWEAELERRLNDPTLGQHQVTLHYRRSRETISFTITDQGAGFDWQHFLDTEAISYLESHGRGILIARKLSFDDVHYQGNGNQVTADIWLIRPTPPASDANAAAPSADTH</sequence>
<evidence type="ECO:0000256" key="2">
    <source>
        <dbReference type="PROSITE-ProRule" id="PRU00169"/>
    </source>
</evidence>
<dbReference type="Pfam" id="PF13581">
    <property type="entry name" value="HATPase_c_2"/>
    <property type="match status" value="1"/>
</dbReference>
<evidence type="ECO:0000313" key="5">
    <source>
        <dbReference type="Proteomes" id="UP000295611"/>
    </source>
</evidence>
<evidence type="ECO:0000256" key="1">
    <source>
        <dbReference type="ARBA" id="ARBA00022553"/>
    </source>
</evidence>
<dbReference type="Gene3D" id="3.40.50.2300">
    <property type="match status" value="1"/>
</dbReference>
<dbReference type="RefSeq" id="WP_133684270.1">
    <property type="nucleotide sequence ID" value="NZ_SNZP01000023.1"/>
</dbReference>
<keyword evidence="1 2" id="KW-0597">Phosphoprotein</keyword>
<keyword evidence="4" id="KW-0808">Transferase</keyword>
<proteinExistence type="predicted"/>
<evidence type="ECO:0000259" key="3">
    <source>
        <dbReference type="PROSITE" id="PS50110"/>
    </source>
</evidence>
<dbReference type="Proteomes" id="UP000295611">
    <property type="component" value="Unassembled WGS sequence"/>
</dbReference>
<dbReference type="InterPro" id="IPR003594">
    <property type="entry name" value="HATPase_dom"/>
</dbReference>
<dbReference type="SUPFAM" id="SSF55874">
    <property type="entry name" value="ATPase domain of HSP90 chaperone/DNA topoisomerase II/histidine kinase"/>
    <property type="match status" value="1"/>
</dbReference>
<dbReference type="GO" id="GO:0000160">
    <property type="term" value="P:phosphorelay signal transduction system"/>
    <property type="evidence" value="ECO:0007669"/>
    <property type="project" value="InterPro"/>
</dbReference>
<feature type="modified residue" description="4-aspartylphosphate" evidence="2">
    <location>
        <position position="55"/>
    </location>
</feature>
<keyword evidence="5" id="KW-1185">Reference proteome</keyword>
<dbReference type="EMBL" id="SNZP01000023">
    <property type="protein sequence ID" value="TDR70553.1"/>
    <property type="molecule type" value="Genomic_DNA"/>
</dbReference>
<dbReference type="InterPro" id="IPR011006">
    <property type="entry name" value="CheY-like_superfamily"/>
</dbReference>
<dbReference type="PROSITE" id="PS50110">
    <property type="entry name" value="RESPONSE_REGULATORY"/>
    <property type="match status" value="1"/>
</dbReference>
<dbReference type="Pfam" id="PF00072">
    <property type="entry name" value="Response_reg"/>
    <property type="match status" value="1"/>
</dbReference>
<organism evidence="4 5">
    <name type="scientific">Paludibacterium purpuratum</name>
    <dbReference type="NCBI Taxonomy" id="1144873"/>
    <lineage>
        <taxon>Bacteria</taxon>
        <taxon>Pseudomonadati</taxon>
        <taxon>Pseudomonadota</taxon>
        <taxon>Betaproteobacteria</taxon>
        <taxon>Neisseriales</taxon>
        <taxon>Chromobacteriaceae</taxon>
        <taxon>Paludibacterium</taxon>
    </lineage>
</organism>
<dbReference type="GO" id="GO:0016301">
    <property type="term" value="F:kinase activity"/>
    <property type="evidence" value="ECO:0007669"/>
    <property type="project" value="UniProtKB-KW"/>
</dbReference>
<dbReference type="OrthoDB" id="9800897at2"/>
<dbReference type="CDD" id="cd16936">
    <property type="entry name" value="HATPase_RsbW-like"/>
    <property type="match status" value="1"/>
</dbReference>
<name>A0A4R7AUG9_9NEIS</name>
<keyword evidence="4" id="KW-0418">Kinase</keyword>
<dbReference type="SMART" id="SM00448">
    <property type="entry name" value="REC"/>
    <property type="match status" value="1"/>
</dbReference>
<gene>
    <name evidence="4" type="ORF">DFP86_12317</name>
</gene>
<dbReference type="AlphaFoldDB" id="A0A4R7AUG9"/>
<dbReference type="PANTHER" id="PTHR44591:SF3">
    <property type="entry name" value="RESPONSE REGULATORY DOMAIN-CONTAINING PROTEIN"/>
    <property type="match status" value="1"/>
</dbReference>
<dbReference type="InterPro" id="IPR036890">
    <property type="entry name" value="HATPase_C_sf"/>
</dbReference>
<dbReference type="PANTHER" id="PTHR44591">
    <property type="entry name" value="STRESS RESPONSE REGULATOR PROTEIN 1"/>
    <property type="match status" value="1"/>
</dbReference>
<feature type="domain" description="Response regulatory" evidence="3">
    <location>
        <begin position="4"/>
        <end position="122"/>
    </location>
</feature>
<dbReference type="InterPro" id="IPR001789">
    <property type="entry name" value="Sig_transdc_resp-reg_receiver"/>
</dbReference>
<dbReference type="SUPFAM" id="SSF52172">
    <property type="entry name" value="CheY-like"/>
    <property type="match status" value="1"/>
</dbReference>
<dbReference type="Gene3D" id="3.30.565.10">
    <property type="entry name" value="Histidine kinase-like ATPase, C-terminal domain"/>
    <property type="match status" value="1"/>
</dbReference>